<dbReference type="STRING" id="5722.A2EDH5"/>
<name>A2EDH5_TRIV3</name>
<dbReference type="GO" id="GO:0005769">
    <property type="term" value="C:early endosome"/>
    <property type="evidence" value="ECO:0000318"/>
    <property type="project" value="GO_Central"/>
</dbReference>
<dbReference type="PROSITE" id="PS51421">
    <property type="entry name" value="RAS"/>
    <property type="match status" value="1"/>
</dbReference>
<dbReference type="PANTHER" id="PTHR47978">
    <property type="match status" value="1"/>
</dbReference>
<dbReference type="FunFam" id="3.40.50.300:FF:000808">
    <property type="entry name" value="Small GTP-binding protein, putative"/>
    <property type="match status" value="1"/>
</dbReference>
<dbReference type="CDD" id="cd00154">
    <property type="entry name" value="Rab"/>
    <property type="match status" value="1"/>
</dbReference>
<protein>
    <submittedName>
        <fullName evidence="2">Small GTP-binding protein, putative</fullName>
    </submittedName>
</protein>
<dbReference type="KEGG" id="tva:4767256"/>
<proteinExistence type="predicted"/>
<dbReference type="PRINTS" id="PR00449">
    <property type="entry name" value="RASTRNSFRMNG"/>
</dbReference>
<dbReference type="GO" id="GO:0006886">
    <property type="term" value="P:intracellular protein transport"/>
    <property type="evidence" value="ECO:0000318"/>
    <property type="project" value="GO_Central"/>
</dbReference>
<reference evidence="2" key="1">
    <citation type="submission" date="2006-10" db="EMBL/GenBank/DDBJ databases">
        <authorList>
            <person name="Amadeo P."/>
            <person name="Zhao Q."/>
            <person name="Wortman J."/>
            <person name="Fraser-Liggett C."/>
            <person name="Carlton J."/>
        </authorList>
    </citation>
    <scope>NUCLEOTIDE SEQUENCE</scope>
    <source>
        <strain evidence="2">G3</strain>
    </source>
</reference>
<dbReference type="Proteomes" id="UP000001542">
    <property type="component" value="Unassembled WGS sequence"/>
</dbReference>
<dbReference type="GO" id="GO:0012505">
    <property type="term" value="C:endomembrane system"/>
    <property type="evidence" value="ECO:0000318"/>
    <property type="project" value="GO_Central"/>
</dbReference>
<dbReference type="VEuPathDB" id="TrichDB:TVAG_395110"/>
<dbReference type="RefSeq" id="XP_001321562.1">
    <property type="nucleotide sequence ID" value="XM_001321527.1"/>
</dbReference>
<dbReference type="GO" id="GO:0003924">
    <property type="term" value="F:GTPase activity"/>
    <property type="evidence" value="ECO:0000318"/>
    <property type="project" value="GO_Central"/>
</dbReference>
<gene>
    <name evidence="2" type="ORF">TVAG_395110</name>
</gene>
<dbReference type="SMART" id="SM00177">
    <property type="entry name" value="ARF"/>
    <property type="match status" value="1"/>
</dbReference>
<dbReference type="Pfam" id="PF00071">
    <property type="entry name" value="Ras"/>
    <property type="match status" value="1"/>
</dbReference>
<sequence length="188" mass="20723">MKKIKTIIVGEACVGKTCIAVRFARNEYNEATYATVGAANLTHEMETSKGPITFNIWDTAGQERYRSLTPMYFSNSQVAILVFDITSKNSLEGLDNFYQLLQQKAPKDCALVLVGNKSDIAGKRQVKPEEAQEYANKIGALFYQETSAATGEGINDLFEKIATCGSVTIKSEDIDYIDFSKRSGRGCC</sequence>
<dbReference type="PROSITE" id="PS51420">
    <property type="entry name" value="RHO"/>
    <property type="match status" value="1"/>
</dbReference>
<dbReference type="NCBIfam" id="TIGR00231">
    <property type="entry name" value="small_GTP"/>
    <property type="match status" value="1"/>
</dbReference>
<dbReference type="SMART" id="SM00173">
    <property type="entry name" value="RAS"/>
    <property type="match status" value="1"/>
</dbReference>
<dbReference type="InterPro" id="IPR027417">
    <property type="entry name" value="P-loop_NTPase"/>
</dbReference>
<keyword evidence="1" id="KW-0547">Nucleotide-binding</keyword>
<dbReference type="InterPro" id="IPR001806">
    <property type="entry name" value="Small_GTPase"/>
</dbReference>
<dbReference type="GO" id="GO:0005525">
    <property type="term" value="F:GTP binding"/>
    <property type="evidence" value="ECO:0007669"/>
    <property type="project" value="InterPro"/>
</dbReference>
<dbReference type="eggNOG" id="KOG0092">
    <property type="taxonomic scope" value="Eukaryota"/>
</dbReference>
<dbReference type="SMART" id="SM00176">
    <property type="entry name" value="RAN"/>
    <property type="match status" value="1"/>
</dbReference>
<dbReference type="Gene3D" id="3.40.50.300">
    <property type="entry name" value="P-loop containing nucleotide triphosphate hydrolases"/>
    <property type="match status" value="1"/>
</dbReference>
<dbReference type="OMA" id="GGPNKTC"/>
<organism evidence="2 3">
    <name type="scientific">Trichomonas vaginalis (strain ATCC PRA-98 / G3)</name>
    <dbReference type="NCBI Taxonomy" id="412133"/>
    <lineage>
        <taxon>Eukaryota</taxon>
        <taxon>Metamonada</taxon>
        <taxon>Parabasalia</taxon>
        <taxon>Trichomonadida</taxon>
        <taxon>Trichomonadidae</taxon>
        <taxon>Trichomonas</taxon>
    </lineage>
</organism>
<evidence type="ECO:0000313" key="2">
    <source>
        <dbReference type="EMBL" id="EAY09339.1"/>
    </source>
</evidence>
<reference evidence="2" key="2">
    <citation type="journal article" date="2007" name="Science">
        <title>Draft genome sequence of the sexually transmitted pathogen Trichomonas vaginalis.</title>
        <authorList>
            <person name="Carlton J.M."/>
            <person name="Hirt R.P."/>
            <person name="Silva J.C."/>
            <person name="Delcher A.L."/>
            <person name="Schatz M."/>
            <person name="Zhao Q."/>
            <person name="Wortman J.R."/>
            <person name="Bidwell S.L."/>
            <person name="Alsmark U.C.M."/>
            <person name="Besteiro S."/>
            <person name="Sicheritz-Ponten T."/>
            <person name="Noel C.J."/>
            <person name="Dacks J.B."/>
            <person name="Foster P.G."/>
            <person name="Simillion C."/>
            <person name="Van de Peer Y."/>
            <person name="Miranda-Saavedra D."/>
            <person name="Barton G.J."/>
            <person name="Westrop G.D."/>
            <person name="Mueller S."/>
            <person name="Dessi D."/>
            <person name="Fiori P.L."/>
            <person name="Ren Q."/>
            <person name="Paulsen I."/>
            <person name="Zhang H."/>
            <person name="Bastida-Corcuera F.D."/>
            <person name="Simoes-Barbosa A."/>
            <person name="Brown M.T."/>
            <person name="Hayes R.D."/>
            <person name="Mukherjee M."/>
            <person name="Okumura C.Y."/>
            <person name="Schneider R."/>
            <person name="Smith A.J."/>
            <person name="Vanacova S."/>
            <person name="Villalvazo M."/>
            <person name="Haas B.J."/>
            <person name="Pertea M."/>
            <person name="Feldblyum T.V."/>
            <person name="Utterback T.R."/>
            <person name="Shu C.L."/>
            <person name="Osoegawa K."/>
            <person name="de Jong P.J."/>
            <person name="Hrdy I."/>
            <person name="Horvathova L."/>
            <person name="Zubacova Z."/>
            <person name="Dolezal P."/>
            <person name="Malik S.B."/>
            <person name="Logsdon J.M. Jr."/>
            <person name="Henze K."/>
            <person name="Gupta A."/>
            <person name="Wang C.C."/>
            <person name="Dunne R.L."/>
            <person name="Upcroft J.A."/>
            <person name="Upcroft P."/>
            <person name="White O."/>
            <person name="Salzberg S.L."/>
            <person name="Tang P."/>
            <person name="Chiu C.-H."/>
            <person name="Lee Y.-S."/>
            <person name="Embley T.M."/>
            <person name="Coombs G.H."/>
            <person name="Mottram J.C."/>
            <person name="Tachezy J."/>
            <person name="Fraser-Liggett C.M."/>
            <person name="Johnson P.J."/>
        </authorList>
    </citation>
    <scope>NUCLEOTIDE SEQUENCE [LARGE SCALE GENOMIC DNA]</scope>
    <source>
        <strain evidence="2">G3</strain>
    </source>
</reference>
<dbReference type="SMR" id="A2EDH5"/>
<accession>A2EDH5</accession>
<dbReference type="SMART" id="SM00175">
    <property type="entry name" value="RAB"/>
    <property type="match status" value="1"/>
</dbReference>
<dbReference type="SMART" id="SM00174">
    <property type="entry name" value="RHO"/>
    <property type="match status" value="1"/>
</dbReference>
<evidence type="ECO:0000313" key="3">
    <source>
        <dbReference type="Proteomes" id="UP000001542"/>
    </source>
</evidence>
<dbReference type="EMBL" id="DS113360">
    <property type="protein sequence ID" value="EAY09339.1"/>
    <property type="molecule type" value="Genomic_DNA"/>
</dbReference>
<dbReference type="InterPro" id="IPR005225">
    <property type="entry name" value="Small_GTP-bd"/>
</dbReference>
<dbReference type="InParanoid" id="A2EDH5"/>
<keyword evidence="3" id="KW-1185">Reference proteome</keyword>
<dbReference type="OrthoDB" id="63533at2759"/>
<dbReference type="PROSITE" id="PS51419">
    <property type="entry name" value="RAB"/>
    <property type="match status" value="1"/>
</dbReference>
<dbReference type="SUPFAM" id="SSF52540">
    <property type="entry name" value="P-loop containing nucleoside triphosphate hydrolases"/>
    <property type="match status" value="1"/>
</dbReference>
<evidence type="ECO:0000256" key="1">
    <source>
        <dbReference type="ARBA" id="ARBA00022741"/>
    </source>
</evidence>
<dbReference type="VEuPathDB" id="TrichDB:TVAGG3_0724410"/>
<dbReference type="AlphaFoldDB" id="A2EDH5"/>